<keyword evidence="4" id="KW-0963">Cytoplasm</keyword>
<feature type="active site" description="Proton acceptor" evidence="4">
    <location>
        <position position="75"/>
    </location>
</feature>
<gene>
    <name evidence="5" type="primary">maf</name>
    <name evidence="5" type="ORF">KK062_09695</name>
</gene>
<dbReference type="EC" id="3.6.1.9" evidence="4"/>
<dbReference type="InterPro" id="IPR029001">
    <property type="entry name" value="ITPase-like_fam"/>
</dbReference>
<comment type="similarity">
    <text evidence="4">Belongs to the Maf family. YhdE subfamily.</text>
</comment>
<dbReference type="PIRSF" id="PIRSF006305">
    <property type="entry name" value="Maf"/>
    <property type="match status" value="1"/>
</dbReference>
<comment type="subcellular location">
    <subcellularLocation>
        <location evidence="4">Cytoplasm</location>
    </subcellularLocation>
</comment>
<organism evidence="5 6">
    <name type="scientific">Dawidia cretensis</name>
    <dbReference type="NCBI Taxonomy" id="2782350"/>
    <lineage>
        <taxon>Bacteria</taxon>
        <taxon>Pseudomonadati</taxon>
        <taxon>Bacteroidota</taxon>
        <taxon>Cytophagia</taxon>
        <taxon>Cytophagales</taxon>
        <taxon>Chryseotaleaceae</taxon>
        <taxon>Dawidia</taxon>
    </lineage>
</organism>
<sequence>MTTTTNTRSIILASSSPRRQYLMKEAGFTFTVEKPDVEEDFPHELPAEQVARYLAAKKAEYFRPRMGREIIITADTVVILDNRILNKPQDRAEAVAMLSDLSGRTHRVMTGVCMLSQEREETFDDITDVTFVKLSPKEIDFYVDMYKPYDKAGAYGAQDWIGLVAIEKIAGSYFNVMGLPIHKVYQHLATW</sequence>
<evidence type="ECO:0000256" key="1">
    <source>
        <dbReference type="ARBA" id="ARBA00001968"/>
    </source>
</evidence>
<dbReference type="GO" id="GO:0047429">
    <property type="term" value="F:nucleoside triphosphate diphosphatase activity"/>
    <property type="evidence" value="ECO:0007669"/>
    <property type="project" value="UniProtKB-EC"/>
</dbReference>
<accession>A0AAP2DYF0</accession>
<keyword evidence="2 4" id="KW-0378">Hydrolase</keyword>
<comment type="caution">
    <text evidence="4">Lacks conserved residue(s) required for the propagation of feature annotation.</text>
</comment>
<evidence type="ECO:0000313" key="5">
    <source>
        <dbReference type="EMBL" id="MBT1708498.1"/>
    </source>
</evidence>
<dbReference type="Gene3D" id="3.90.950.10">
    <property type="match status" value="1"/>
</dbReference>
<dbReference type="SUPFAM" id="SSF52972">
    <property type="entry name" value="ITPase-like"/>
    <property type="match status" value="1"/>
</dbReference>
<comment type="caution">
    <text evidence="5">The sequence shown here is derived from an EMBL/GenBank/DDBJ whole genome shotgun (WGS) entry which is preliminary data.</text>
</comment>
<evidence type="ECO:0000313" key="6">
    <source>
        <dbReference type="Proteomes" id="UP001319080"/>
    </source>
</evidence>
<keyword evidence="6" id="KW-1185">Reference proteome</keyword>
<evidence type="ECO:0000256" key="3">
    <source>
        <dbReference type="ARBA" id="ARBA00023080"/>
    </source>
</evidence>
<dbReference type="AlphaFoldDB" id="A0AAP2DYF0"/>
<reference evidence="5 6" key="1">
    <citation type="submission" date="2021-05" db="EMBL/GenBank/DDBJ databases">
        <title>A Polyphasic approach of four new species of the genus Ohtaekwangia: Ohtaekwangia histidinii sp. nov., Ohtaekwangia cretensis sp. nov., Ohtaekwangia indiensis sp. nov., Ohtaekwangia reichenbachii sp. nov. from diverse environment.</title>
        <authorList>
            <person name="Octaviana S."/>
        </authorList>
    </citation>
    <scope>NUCLEOTIDE SEQUENCE [LARGE SCALE GENOMIC DNA]</scope>
    <source>
        <strain evidence="5 6">PWU5</strain>
    </source>
</reference>
<feature type="site" description="Important for substrate specificity" evidence="4">
    <location>
        <position position="76"/>
    </location>
</feature>
<evidence type="ECO:0000256" key="4">
    <source>
        <dbReference type="HAMAP-Rule" id="MF_00528"/>
    </source>
</evidence>
<dbReference type="GO" id="GO:0009117">
    <property type="term" value="P:nucleotide metabolic process"/>
    <property type="evidence" value="ECO:0007669"/>
    <property type="project" value="UniProtKB-KW"/>
</dbReference>
<evidence type="ECO:0000256" key="2">
    <source>
        <dbReference type="ARBA" id="ARBA00022801"/>
    </source>
</evidence>
<dbReference type="RefSeq" id="WP_254084090.1">
    <property type="nucleotide sequence ID" value="NZ_JAHESE010000007.1"/>
</dbReference>
<dbReference type="NCBIfam" id="TIGR00172">
    <property type="entry name" value="maf"/>
    <property type="match status" value="1"/>
</dbReference>
<comment type="catalytic activity">
    <reaction evidence="4">
        <text>UTP + H2O = UMP + diphosphate + H(+)</text>
        <dbReference type="Rhea" id="RHEA:29395"/>
        <dbReference type="ChEBI" id="CHEBI:15377"/>
        <dbReference type="ChEBI" id="CHEBI:15378"/>
        <dbReference type="ChEBI" id="CHEBI:33019"/>
        <dbReference type="ChEBI" id="CHEBI:46398"/>
        <dbReference type="ChEBI" id="CHEBI:57865"/>
        <dbReference type="EC" id="3.6.1.9"/>
    </reaction>
</comment>
<dbReference type="InterPro" id="IPR003697">
    <property type="entry name" value="Maf-like"/>
</dbReference>
<feature type="site" description="Important for substrate specificity" evidence="4">
    <location>
        <position position="18"/>
    </location>
</feature>
<feature type="site" description="Important for substrate specificity" evidence="4">
    <location>
        <position position="158"/>
    </location>
</feature>
<comment type="function">
    <text evidence="4">Nucleoside triphosphate pyrophosphatase that hydrolyzes dTTP and UTP. May have a dual role in cell division arrest and in preventing the incorporation of modified nucleotides into cellular nucleic acids.</text>
</comment>
<dbReference type="EMBL" id="JAHESE010000007">
    <property type="protein sequence ID" value="MBT1708498.1"/>
    <property type="molecule type" value="Genomic_DNA"/>
</dbReference>
<dbReference type="HAMAP" id="MF_00528">
    <property type="entry name" value="Maf"/>
    <property type="match status" value="1"/>
</dbReference>
<comment type="catalytic activity">
    <reaction evidence="4">
        <text>dTTP + H2O = dTMP + diphosphate + H(+)</text>
        <dbReference type="Rhea" id="RHEA:28534"/>
        <dbReference type="ChEBI" id="CHEBI:15377"/>
        <dbReference type="ChEBI" id="CHEBI:15378"/>
        <dbReference type="ChEBI" id="CHEBI:33019"/>
        <dbReference type="ChEBI" id="CHEBI:37568"/>
        <dbReference type="ChEBI" id="CHEBI:63528"/>
        <dbReference type="EC" id="3.6.1.9"/>
    </reaction>
</comment>
<proteinExistence type="inferred from homology"/>
<keyword evidence="3 4" id="KW-0546">Nucleotide metabolism</keyword>
<dbReference type="Proteomes" id="UP001319080">
    <property type="component" value="Unassembled WGS sequence"/>
</dbReference>
<dbReference type="GO" id="GO:0005737">
    <property type="term" value="C:cytoplasm"/>
    <property type="evidence" value="ECO:0007669"/>
    <property type="project" value="UniProtKB-SubCell"/>
</dbReference>
<dbReference type="CDD" id="cd00555">
    <property type="entry name" value="Maf"/>
    <property type="match status" value="1"/>
</dbReference>
<protein>
    <recommendedName>
        <fullName evidence="4">dTTP/UTP pyrophosphatase</fullName>
        <shortName evidence="4">dTTPase/UTPase</shortName>
        <ecNumber evidence="4">3.6.1.9</ecNumber>
    </recommendedName>
    <alternativeName>
        <fullName evidence="4">Nucleoside triphosphate pyrophosphatase</fullName>
    </alternativeName>
    <alternativeName>
        <fullName evidence="4">Nucleotide pyrophosphatase</fullName>
        <shortName evidence="4">Nucleotide PPase</shortName>
    </alternativeName>
</protein>
<dbReference type="PANTHER" id="PTHR43213">
    <property type="entry name" value="BIFUNCTIONAL DTTP/UTP PYROPHOSPHATASE/METHYLTRANSFERASE PROTEIN-RELATED"/>
    <property type="match status" value="1"/>
</dbReference>
<comment type="cofactor">
    <cofactor evidence="1 4">
        <name>a divalent metal cation</name>
        <dbReference type="ChEBI" id="CHEBI:60240"/>
    </cofactor>
</comment>
<dbReference type="Pfam" id="PF02545">
    <property type="entry name" value="Maf"/>
    <property type="match status" value="1"/>
</dbReference>
<name>A0AAP2DYF0_9BACT</name>
<dbReference type="PANTHER" id="PTHR43213:SF5">
    <property type="entry name" value="BIFUNCTIONAL DTTP_UTP PYROPHOSPHATASE_METHYLTRANSFERASE PROTEIN-RELATED"/>
    <property type="match status" value="1"/>
</dbReference>